<protein>
    <submittedName>
        <fullName evidence="7">Protein gamma response 1</fullName>
    </submittedName>
</protein>
<feature type="region of interest" description="Disordered" evidence="5">
    <location>
        <begin position="451"/>
        <end position="569"/>
    </location>
</feature>
<keyword evidence="4" id="KW-0175">Coiled coil</keyword>
<dbReference type="PANTHER" id="PTHR15107">
    <property type="entry name" value="RETINOBLASTOMA BINDING PROTEIN 8"/>
    <property type="match status" value="1"/>
</dbReference>
<evidence type="ECO:0000313" key="7">
    <source>
        <dbReference type="EMBL" id="KAJ7982186.1"/>
    </source>
</evidence>
<accession>A0AAD7QK81</accession>
<evidence type="ECO:0000256" key="4">
    <source>
        <dbReference type="SAM" id="Coils"/>
    </source>
</evidence>
<keyword evidence="2" id="KW-0227">DNA damage</keyword>
<dbReference type="InterPro" id="IPR033316">
    <property type="entry name" value="RBBP8-like"/>
</dbReference>
<feature type="domain" description="DNA endonuclease activator Ctp1 C-terminal" evidence="6">
    <location>
        <begin position="574"/>
        <end position="611"/>
    </location>
</feature>
<feature type="compositionally biased region" description="Low complexity" evidence="5">
    <location>
        <begin position="458"/>
        <end position="471"/>
    </location>
</feature>
<gene>
    <name evidence="7" type="ORF">O6P43_001335</name>
</gene>
<evidence type="ECO:0000256" key="3">
    <source>
        <dbReference type="ARBA" id="ARBA00023242"/>
    </source>
</evidence>
<feature type="compositionally biased region" description="Polar residues" evidence="5">
    <location>
        <begin position="472"/>
        <end position="481"/>
    </location>
</feature>
<feature type="compositionally biased region" description="Basic and acidic residues" evidence="5">
    <location>
        <begin position="492"/>
        <end position="509"/>
    </location>
</feature>
<dbReference type="GO" id="GO:0005634">
    <property type="term" value="C:nucleus"/>
    <property type="evidence" value="ECO:0007669"/>
    <property type="project" value="UniProtKB-SubCell"/>
</dbReference>
<evidence type="ECO:0000256" key="5">
    <source>
        <dbReference type="SAM" id="MobiDB-lite"/>
    </source>
</evidence>
<feature type="domain" description="DNA endonuclease activator Ctp1 C-terminal" evidence="6">
    <location>
        <begin position="620"/>
        <end position="648"/>
    </location>
</feature>
<sequence length="652" mass="74660">MDGLVNPQKSPKLGYPIDGDDEKYVSGLSTILVATIQEAKDRISQIEYIFCSQLYPNFQLKSKTLNRFYSELRKSVENEWKEKEINLLDQIEKMQNENQRVLDENRFLKLENQNAKSPIKQELLSRQCRIDELERELRKKIEEVDDGMKLQKDLVEMTLSKASLIVEKEKQLKDNEEKTKGLLAKVGSLEEEIVFLKHNIRRKTELVQEEEILREGLSRDIAKATSEIENLKEEKKQLKGTIENMEWDAARIQRELRFKIDEIEEGRDLKKQLIQQLDLKKEEILKNKQQLDLYSREQDSHDNFLKLVESKKSELLSEKQKRRDLIDAYKRLKSQYNFLCTKFGLTTENMLHQNKLEDESDSGKSDQNLIAANGLGNKNPDTATVAYDTNKVKTEINDNEGGSKLNCASIFHVPKKCASNAKSVPVCGPENKILDASMISCGENKAKNEMFEDEDGAKPSSPSSGVLVGSKCPSSAKSVSLSGKKRPASSWRETRSRQCRGGDDPHDDFLDTPLENIKENINKAQKEDNHHTSGLAHKDTPVDSSDDETQDMNANPVVPKQQSPVPLASKKNFKYIETVRKKAERENMKGIECKQCKKFYDAVLPVDQGKSPDISEQSFRCEHHDGVSRHRYRYVPPLTPEGFWNIGFESEM</sequence>
<dbReference type="Proteomes" id="UP001163823">
    <property type="component" value="Chromosome 1"/>
</dbReference>
<reference evidence="7 8" key="1">
    <citation type="journal article" date="2023" name="Science">
        <title>Elucidation of the pathway for biosynthesis of saponin adjuvants from the soapbark tree.</title>
        <authorList>
            <person name="Reed J."/>
            <person name="Orme A."/>
            <person name="El-Demerdash A."/>
            <person name="Owen C."/>
            <person name="Martin L.B.B."/>
            <person name="Misra R.C."/>
            <person name="Kikuchi S."/>
            <person name="Rejzek M."/>
            <person name="Martin A.C."/>
            <person name="Harkess A."/>
            <person name="Leebens-Mack J."/>
            <person name="Louveau T."/>
            <person name="Stephenson M.J."/>
            <person name="Osbourn A."/>
        </authorList>
    </citation>
    <scope>NUCLEOTIDE SEQUENCE [LARGE SCALE GENOMIC DNA]</scope>
    <source>
        <strain evidence="7">S10</strain>
    </source>
</reference>
<dbReference type="GO" id="GO:0003684">
    <property type="term" value="F:damaged DNA binding"/>
    <property type="evidence" value="ECO:0007669"/>
    <property type="project" value="TreeGrafter"/>
</dbReference>
<feature type="compositionally biased region" description="Basic and acidic residues" evidence="5">
    <location>
        <begin position="516"/>
        <end position="541"/>
    </location>
</feature>
<keyword evidence="3" id="KW-0539">Nucleus</keyword>
<dbReference type="GO" id="GO:0010792">
    <property type="term" value="P:DNA double-strand break processing involved in repair via single-strand annealing"/>
    <property type="evidence" value="ECO:0007669"/>
    <property type="project" value="TreeGrafter"/>
</dbReference>
<organism evidence="7 8">
    <name type="scientific">Quillaja saponaria</name>
    <name type="common">Soap bark tree</name>
    <dbReference type="NCBI Taxonomy" id="32244"/>
    <lineage>
        <taxon>Eukaryota</taxon>
        <taxon>Viridiplantae</taxon>
        <taxon>Streptophyta</taxon>
        <taxon>Embryophyta</taxon>
        <taxon>Tracheophyta</taxon>
        <taxon>Spermatophyta</taxon>
        <taxon>Magnoliopsida</taxon>
        <taxon>eudicotyledons</taxon>
        <taxon>Gunneridae</taxon>
        <taxon>Pentapetalae</taxon>
        <taxon>rosids</taxon>
        <taxon>fabids</taxon>
        <taxon>Fabales</taxon>
        <taxon>Quillajaceae</taxon>
        <taxon>Quillaja</taxon>
    </lineage>
</organism>
<dbReference type="PANTHER" id="PTHR15107:SF0">
    <property type="entry name" value="DNA ENDONUCLEASE ACTIVATOR CTP1 C-TERMINAL DOMAIN-CONTAINING PROTEIN"/>
    <property type="match status" value="1"/>
</dbReference>
<comment type="caution">
    <text evidence="7">The sequence shown here is derived from an EMBL/GenBank/DDBJ whole genome shotgun (WGS) entry which is preliminary data.</text>
</comment>
<evidence type="ECO:0000313" key="8">
    <source>
        <dbReference type="Proteomes" id="UP001163823"/>
    </source>
</evidence>
<evidence type="ECO:0000256" key="2">
    <source>
        <dbReference type="ARBA" id="ARBA00022763"/>
    </source>
</evidence>
<dbReference type="EMBL" id="JARAOO010000001">
    <property type="protein sequence ID" value="KAJ7982186.1"/>
    <property type="molecule type" value="Genomic_DNA"/>
</dbReference>
<comment type="subcellular location">
    <subcellularLocation>
        <location evidence="1">Nucleus</location>
    </subcellularLocation>
</comment>
<dbReference type="Pfam" id="PF08573">
    <property type="entry name" value="SAE2"/>
    <property type="match status" value="2"/>
</dbReference>
<name>A0AAD7QK81_QUISA</name>
<dbReference type="AlphaFoldDB" id="A0AAD7QK81"/>
<evidence type="ECO:0000256" key="1">
    <source>
        <dbReference type="ARBA" id="ARBA00004123"/>
    </source>
</evidence>
<keyword evidence="8" id="KW-1185">Reference proteome</keyword>
<proteinExistence type="predicted"/>
<evidence type="ECO:0000259" key="6">
    <source>
        <dbReference type="Pfam" id="PF08573"/>
    </source>
</evidence>
<feature type="coiled-coil region" evidence="4">
    <location>
        <begin position="77"/>
        <end position="290"/>
    </location>
</feature>
<dbReference type="KEGG" id="qsa:O6P43_001335"/>
<dbReference type="InterPro" id="IPR013882">
    <property type="entry name" value="Ctp1_C"/>
</dbReference>